<sequence length="295" mass="32818">MEEKKLKELGETNSFYFKIGTIRPVLDVVRRDFFAVEGGTEGVGFDCDMSVIRVMCARLCESDVSGGSCRKHKAAQRTRALECVCVLTVHSYRGGKCETKEVIISTRGSRASIAPKPLVQWTRTIETSVYGGVTYREPFFTDDKAASGASGLEHTKINAIAPATSSHPVYAHKEQLLGRSDPNGRHRSKLFKSCLRFRKSPIGAQLEDNGTGAIGLNDNKIMDITPQKSDSGFLRPNLVFCEKASTKRREPFFWSGRLLTLFQYNGLCTNHHRQGDHPAPTRWALGGRRSQFSNI</sequence>
<accession>A0A6H5G016</accession>
<reference evidence="1 2" key="1">
    <citation type="submission" date="2020-02" db="EMBL/GenBank/DDBJ databases">
        <authorList>
            <person name="Ferguson B K."/>
        </authorList>
    </citation>
    <scope>NUCLEOTIDE SEQUENCE [LARGE SCALE GENOMIC DNA]</scope>
</reference>
<proteinExistence type="predicted"/>
<organism evidence="1 2">
    <name type="scientific">Nesidiocoris tenuis</name>
    <dbReference type="NCBI Taxonomy" id="355587"/>
    <lineage>
        <taxon>Eukaryota</taxon>
        <taxon>Metazoa</taxon>
        <taxon>Ecdysozoa</taxon>
        <taxon>Arthropoda</taxon>
        <taxon>Hexapoda</taxon>
        <taxon>Insecta</taxon>
        <taxon>Pterygota</taxon>
        <taxon>Neoptera</taxon>
        <taxon>Paraneoptera</taxon>
        <taxon>Hemiptera</taxon>
        <taxon>Heteroptera</taxon>
        <taxon>Panheteroptera</taxon>
        <taxon>Cimicomorpha</taxon>
        <taxon>Miridae</taxon>
        <taxon>Dicyphina</taxon>
        <taxon>Nesidiocoris</taxon>
    </lineage>
</organism>
<protein>
    <submittedName>
        <fullName evidence="1">Uncharacterized protein</fullName>
    </submittedName>
</protein>
<dbReference type="EMBL" id="CADCXU010003177">
    <property type="protein sequence ID" value="CAA9995181.1"/>
    <property type="molecule type" value="Genomic_DNA"/>
</dbReference>
<evidence type="ECO:0000313" key="2">
    <source>
        <dbReference type="Proteomes" id="UP000479000"/>
    </source>
</evidence>
<name>A0A6H5G016_9HEMI</name>
<dbReference type="Proteomes" id="UP000479000">
    <property type="component" value="Unassembled WGS sequence"/>
</dbReference>
<keyword evidence="2" id="KW-1185">Reference proteome</keyword>
<gene>
    <name evidence="1" type="ORF">NTEN_LOCUS1972</name>
</gene>
<evidence type="ECO:0000313" key="1">
    <source>
        <dbReference type="EMBL" id="CAA9995181.1"/>
    </source>
</evidence>
<dbReference type="AlphaFoldDB" id="A0A6H5G016"/>